<protein>
    <submittedName>
        <fullName evidence="2">Uncharacterized protein</fullName>
    </submittedName>
</protein>
<comment type="caution">
    <text evidence="2">The sequence shown here is derived from an EMBL/GenBank/DDBJ whole genome shotgun (WGS) entry which is preliminary data.</text>
</comment>
<proteinExistence type="predicted"/>
<keyword evidence="3" id="KW-1185">Reference proteome</keyword>
<dbReference type="eggNOG" id="ENOG50302BS">
    <property type="taxonomic scope" value="Bacteria"/>
</dbReference>
<dbReference type="AlphaFoldDB" id="U5EDS1"/>
<dbReference type="EMBL" id="BAFO02000019">
    <property type="protein sequence ID" value="GAD83339.1"/>
    <property type="molecule type" value="Genomic_DNA"/>
</dbReference>
<evidence type="ECO:0000313" key="3">
    <source>
        <dbReference type="Proteomes" id="UP000017048"/>
    </source>
</evidence>
<sequence>MDGRTQLPTNDSSTILIVTSAPPATHRTGLLRLVVVLAAMVGIALIQSGHCQAAASMDMSMASSFTTVGPCGPAHTGTDQNAIHPGHDQGAEMVQVESASVTAGSEHAQPAVPAAIVMACLAVFLALLAGMALPRHLGRVYSIRTPLPLDGPEPASVLPRPPSLAELCVLRT</sequence>
<organism evidence="2 3">
    <name type="scientific">Nocardia asteroides NBRC 15531</name>
    <dbReference type="NCBI Taxonomy" id="1110697"/>
    <lineage>
        <taxon>Bacteria</taxon>
        <taxon>Bacillati</taxon>
        <taxon>Actinomycetota</taxon>
        <taxon>Actinomycetes</taxon>
        <taxon>Mycobacteriales</taxon>
        <taxon>Nocardiaceae</taxon>
        <taxon>Nocardia</taxon>
    </lineage>
</organism>
<dbReference type="Proteomes" id="UP000017048">
    <property type="component" value="Unassembled WGS sequence"/>
</dbReference>
<keyword evidence="1" id="KW-0812">Transmembrane</keyword>
<evidence type="ECO:0000256" key="1">
    <source>
        <dbReference type="SAM" id="Phobius"/>
    </source>
</evidence>
<dbReference type="STRING" id="1824.SAMN05444423_10835"/>
<keyword evidence="1" id="KW-1133">Transmembrane helix</keyword>
<evidence type="ECO:0000313" key="2">
    <source>
        <dbReference type="EMBL" id="GAD83339.1"/>
    </source>
</evidence>
<gene>
    <name evidence="2" type="ORF">NCAST_19_00410</name>
</gene>
<feature type="transmembrane region" description="Helical" evidence="1">
    <location>
        <begin position="111"/>
        <end position="133"/>
    </location>
</feature>
<keyword evidence="1" id="KW-0472">Membrane</keyword>
<feature type="transmembrane region" description="Helical" evidence="1">
    <location>
        <begin position="30"/>
        <end position="49"/>
    </location>
</feature>
<name>U5EDS1_NOCAS</name>
<reference evidence="2 3" key="1">
    <citation type="journal article" date="2014" name="BMC Genomics">
        <title>Genome based analysis of type-I polyketide synthase and nonribosomal peptide synthetase gene clusters in seven strains of five representative Nocardia species.</title>
        <authorList>
            <person name="Komaki H."/>
            <person name="Ichikawa N."/>
            <person name="Hosoyama A."/>
            <person name="Takahashi-Nakaguchi A."/>
            <person name="Matsuzawa T."/>
            <person name="Suzuki K."/>
            <person name="Fujita N."/>
            <person name="Gonoi T."/>
        </authorList>
    </citation>
    <scope>NUCLEOTIDE SEQUENCE [LARGE SCALE GENOMIC DNA]</scope>
    <source>
        <strain evidence="2 3">NBRC 15531</strain>
    </source>
</reference>
<accession>U5EDS1</accession>